<feature type="region of interest" description="Disordered" evidence="1">
    <location>
        <begin position="178"/>
        <end position="203"/>
    </location>
</feature>
<gene>
    <name evidence="2" type="ORF">HYDPIDRAFT_156232</name>
</gene>
<dbReference type="EMBL" id="KN839851">
    <property type="protein sequence ID" value="KIJ63384.1"/>
    <property type="molecule type" value="Genomic_DNA"/>
</dbReference>
<dbReference type="GO" id="GO:0033167">
    <property type="term" value="C:ARC complex"/>
    <property type="evidence" value="ECO:0007669"/>
    <property type="project" value="InterPro"/>
</dbReference>
<protein>
    <submittedName>
        <fullName evidence="2">Uncharacterized protein</fullName>
    </submittedName>
</protein>
<proteinExistence type="predicted"/>
<dbReference type="Proteomes" id="UP000053820">
    <property type="component" value="Unassembled WGS sequence"/>
</dbReference>
<feature type="region of interest" description="Disordered" evidence="1">
    <location>
        <begin position="73"/>
        <end position="100"/>
    </location>
</feature>
<reference evidence="2 3" key="1">
    <citation type="submission" date="2014-04" db="EMBL/GenBank/DDBJ databases">
        <title>Evolutionary Origins and Diversification of the Mycorrhizal Mutualists.</title>
        <authorList>
            <consortium name="DOE Joint Genome Institute"/>
            <consortium name="Mycorrhizal Genomics Consortium"/>
            <person name="Kohler A."/>
            <person name="Kuo A."/>
            <person name="Nagy L.G."/>
            <person name="Floudas D."/>
            <person name="Copeland A."/>
            <person name="Barry K.W."/>
            <person name="Cichocki N."/>
            <person name="Veneault-Fourrey C."/>
            <person name="LaButti K."/>
            <person name="Lindquist E.A."/>
            <person name="Lipzen A."/>
            <person name="Lundell T."/>
            <person name="Morin E."/>
            <person name="Murat C."/>
            <person name="Riley R."/>
            <person name="Ohm R."/>
            <person name="Sun H."/>
            <person name="Tunlid A."/>
            <person name="Henrissat B."/>
            <person name="Grigoriev I.V."/>
            <person name="Hibbett D.S."/>
            <person name="Martin F."/>
        </authorList>
    </citation>
    <scope>NUCLEOTIDE SEQUENCE [LARGE SCALE GENOMIC DNA]</scope>
    <source>
        <strain evidence="2 3">MD-312</strain>
    </source>
</reference>
<organism evidence="2 3">
    <name type="scientific">Hydnomerulius pinastri MD-312</name>
    <dbReference type="NCBI Taxonomy" id="994086"/>
    <lineage>
        <taxon>Eukaryota</taxon>
        <taxon>Fungi</taxon>
        <taxon>Dikarya</taxon>
        <taxon>Basidiomycota</taxon>
        <taxon>Agaricomycotina</taxon>
        <taxon>Agaricomycetes</taxon>
        <taxon>Agaricomycetidae</taxon>
        <taxon>Boletales</taxon>
        <taxon>Boletales incertae sedis</taxon>
        <taxon>Leucogyrophana</taxon>
    </lineage>
</organism>
<sequence>MSIGPPAEHKKSITIVSAPAVDELSLRFPPFPAPPQGVAILPFKDFKAFGYKRVANESGQEIEVDAFAGQPTAKVASEEEAAQRRKDKKKRKNAGQSTDANGRLIPWWEEWEESESSRTASVTFNGNMSYVDRVYQAADDFRVGRTWPEIATGVRIIWDHFRVYVGLLASMPIYRKPKGRSRGEVDGPNNGGEASDDEDDAPRARQTNVTIIQDHLEQIAHPNKVLEPNADDSSIEAHLLRAFIDDIEKTVKVFLSSHMRDTGLIWTERNLFIAPTVLHFFLRFMLRNGVFADSPKHVDNLKRAVAIAELATKEMPLTAKLGQILPGKFDLACKECWGTKGSLFIHISATLPPHEDSPNNDQTPPSDPVSSTFEEELKEHDVEVIPSDIVLDSVTARQVLEDNLDIDDVVPVTDIPVAGDPWAAAITAEGYTTSSWTESSSPSLIELLGPTILPLTSSTGIAEFSTRRIQAILPPEISATSLAVEQELEHRFARVVMGPWIHNESEETFDFAKPVITPGSNGAVVAAFAPNGTDVIGDERPYDPYSDNVTVLVDRACVEKMSIGMGLCGTWVQIRRDGELRKHPRESYWYIEDLVSTFPSFYTESDVRSEADGYVSEDTP</sequence>
<dbReference type="OrthoDB" id="435402at2759"/>
<evidence type="ECO:0000256" key="1">
    <source>
        <dbReference type="SAM" id="MobiDB-lite"/>
    </source>
</evidence>
<dbReference type="GO" id="GO:0031047">
    <property type="term" value="P:regulatory ncRNA-mediated gene silencing"/>
    <property type="evidence" value="ECO:0007669"/>
    <property type="project" value="InterPro"/>
</dbReference>
<accession>A0A0C9VCQ9</accession>
<dbReference type="HOGENOM" id="CLU_015635_0_0_1"/>
<dbReference type="InterPro" id="IPR018606">
    <property type="entry name" value="Arb1"/>
</dbReference>
<dbReference type="AlphaFoldDB" id="A0A0C9VCQ9"/>
<feature type="compositionally biased region" description="Polar residues" evidence="1">
    <location>
        <begin position="359"/>
        <end position="372"/>
    </location>
</feature>
<name>A0A0C9VCQ9_9AGAM</name>
<dbReference type="Pfam" id="PF09692">
    <property type="entry name" value="Arb1"/>
    <property type="match status" value="1"/>
</dbReference>
<feature type="region of interest" description="Disordered" evidence="1">
    <location>
        <begin position="352"/>
        <end position="376"/>
    </location>
</feature>
<evidence type="ECO:0000313" key="3">
    <source>
        <dbReference type="Proteomes" id="UP000053820"/>
    </source>
</evidence>
<evidence type="ECO:0000313" key="2">
    <source>
        <dbReference type="EMBL" id="KIJ63384.1"/>
    </source>
</evidence>
<keyword evidence="3" id="KW-1185">Reference proteome</keyword>